<reference evidence="2 3" key="1">
    <citation type="journal article" date="2019" name="Int. J. Syst. Evol. Microbiol.">
        <title>The Global Catalogue of Microorganisms (GCM) 10K type strain sequencing project: providing services to taxonomists for standard genome sequencing and annotation.</title>
        <authorList>
            <consortium name="The Broad Institute Genomics Platform"/>
            <consortium name="The Broad Institute Genome Sequencing Center for Infectious Disease"/>
            <person name="Wu L."/>
            <person name="Ma J."/>
        </authorList>
    </citation>
    <scope>NUCLEOTIDE SEQUENCE [LARGE SCALE GENOMIC DNA]</scope>
    <source>
        <strain evidence="2 3">JCM 16021</strain>
    </source>
</reference>
<accession>A0ABN2XPX7</accession>
<feature type="transmembrane region" description="Helical" evidence="1">
    <location>
        <begin position="34"/>
        <end position="60"/>
    </location>
</feature>
<keyword evidence="3" id="KW-1185">Reference proteome</keyword>
<proteinExistence type="predicted"/>
<comment type="caution">
    <text evidence="2">The sequence shown here is derived from an EMBL/GenBank/DDBJ whole genome shotgun (WGS) entry which is preliminary data.</text>
</comment>
<protein>
    <submittedName>
        <fullName evidence="2">Uncharacterized protein</fullName>
    </submittedName>
</protein>
<evidence type="ECO:0000256" key="1">
    <source>
        <dbReference type="SAM" id="Phobius"/>
    </source>
</evidence>
<dbReference type="Proteomes" id="UP001500575">
    <property type="component" value="Unassembled WGS sequence"/>
</dbReference>
<keyword evidence="1" id="KW-0812">Transmembrane</keyword>
<organism evidence="2 3">
    <name type="scientific">Nocardioides bigeumensis</name>
    <dbReference type="NCBI Taxonomy" id="433657"/>
    <lineage>
        <taxon>Bacteria</taxon>
        <taxon>Bacillati</taxon>
        <taxon>Actinomycetota</taxon>
        <taxon>Actinomycetes</taxon>
        <taxon>Propionibacteriales</taxon>
        <taxon>Nocardioidaceae</taxon>
        <taxon>Nocardioides</taxon>
    </lineage>
</organism>
<feature type="transmembrane region" description="Helical" evidence="1">
    <location>
        <begin position="72"/>
        <end position="95"/>
    </location>
</feature>
<evidence type="ECO:0000313" key="3">
    <source>
        <dbReference type="Proteomes" id="UP001500575"/>
    </source>
</evidence>
<dbReference type="EMBL" id="BAAAQQ010000001">
    <property type="protein sequence ID" value="GAA2113910.1"/>
    <property type="molecule type" value="Genomic_DNA"/>
</dbReference>
<evidence type="ECO:0000313" key="2">
    <source>
        <dbReference type="EMBL" id="GAA2113910.1"/>
    </source>
</evidence>
<name>A0ABN2XPX7_9ACTN</name>
<feature type="transmembrane region" description="Helical" evidence="1">
    <location>
        <begin position="107"/>
        <end position="128"/>
    </location>
</feature>
<sequence>MRLRLAVGATGLALAAYGAFLVLSRQGLGDWVEIAAWLAVGVVVHDGVLAPLTIGAGLLVSRRLPAVARGPVAVGAVVLASSTLLAIPVLGRFGARPDNPTLLDRNYVVGWLVLAFLVTAGAVVGTVVRARTVAVAPVRGGGRPGARAGG</sequence>
<keyword evidence="1" id="KW-0472">Membrane</keyword>
<keyword evidence="1" id="KW-1133">Transmembrane helix</keyword>
<dbReference type="RefSeq" id="WP_344301648.1">
    <property type="nucleotide sequence ID" value="NZ_BAAAQQ010000001.1"/>
</dbReference>
<gene>
    <name evidence="2" type="ORF">GCM10009843_02060</name>
</gene>